<dbReference type="GO" id="GO:0000162">
    <property type="term" value="P:L-tryptophan biosynthetic process"/>
    <property type="evidence" value="ECO:0007669"/>
    <property type="project" value="TreeGrafter"/>
</dbReference>
<dbReference type="InterPro" id="IPR006805">
    <property type="entry name" value="Anth_synth_I_N"/>
</dbReference>
<evidence type="ECO:0000256" key="10">
    <source>
        <dbReference type="SAM" id="MobiDB-lite"/>
    </source>
</evidence>
<dbReference type="InterPro" id="IPR005801">
    <property type="entry name" value="ADC_synthase"/>
</dbReference>
<dbReference type="UniPathway" id="UPA00077">
    <property type="reaction ID" value="UER00149"/>
</dbReference>
<dbReference type="PANTHER" id="PTHR11236:SF18">
    <property type="entry name" value="AMINODEOXYCHORISMATE SYNTHASE"/>
    <property type="match status" value="1"/>
</dbReference>
<keyword evidence="15" id="KW-1185">Reference proteome</keyword>
<dbReference type="EC" id="2.6.1.85" evidence="4"/>
<dbReference type="InterPro" id="IPR029062">
    <property type="entry name" value="Class_I_gatase-like"/>
</dbReference>
<feature type="compositionally biased region" description="Basic residues" evidence="10">
    <location>
        <begin position="586"/>
        <end position="599"/>
    </location>
</feature>
<feature type="domain" description="Anthranilate synthase component I N-terminal" evidence="13">
    <location>
        <begin position="324"/>
        <end position="478"/>
    </location>
</feature>
<dbReference type="NCBIfam" id="TIGR01823">
    <property type="entry name" value="PabB-fungal"/>
    <property type="match status" value="1"/>
</dbReference>
<keyword evidence="5" id="KW-0808">Transferase</keyword>
<evidence type="ECO:0000256" key="5">
    <source>
        <dbReference type="ARBA" id="ARBA00022679"/>
    </source>
</evidence>
<protein>
    <recommendedName>
        <fullName evidence="4">aminodeoxychorismate synthase</fullName>
        <ecNumber evidence="4">2.6.1.85</ecNumber>
    </recommendedName>
    <alternativeName>
        <fullName evidence="8">Para-aminobenzoate synthase</fullName>
    </alternativeName>
    <alternativeName>
        <fullName evidence="9">p-aminobenzoic acid synthase</fullName>
    </alternativeName>
</protein>
<evidence type="ECO:0000256" key="1">
    <source>
        <dbReference type="ARBA" id="ARBA00001000"/>
    </source>
</evidence>
<dbReference type="EMBL" id="NJEU01000429">
    <property type="protein sequence ID" value="PHH74470.1"/>
    <property type="molecule type" value="Genomic_DNA"/>
</dbReference>
<comment type="catalytic activity">
    <reaction evidence="1">
        <text>chorismate + L-glutamine = 4-amino-4-deoxychorismate + L-glutamate</text>
        <dbReference type="Rhea" id="RHEA:11672"/>
        <dbReference type="ChEBI" id="CHEBI:29748"/>
        <dbReference type="ChEBI" id="CHEBI:29985"/>
        <dbReference type="ChEBI" id="CHEBI:58359"/>
        <dbReference type="ChEBI" id="CHEBI:58406"/>
        <dbReference type="EC" id="2.6.1.85"/>
    </reaction>
</comment>
<evidence type="ECO:0000259" key="11">
    <source>
        <dbReference type="Pfam" id="PF00117"/>
    </source>
</evidence>
<dbReference type="InterPro" id="IPR015890">
    <property type="entry name" value="Chorismate_C"/>
</dbReference>
<dbReference type="OrthoDB" id="64220at2759"/>
<evidence type="ECO:0000256" key="6">
    <source>
        <dbReference type="ARBA" id="ARBA00022909"/>
    </source>
</evidence>
<feature type="domain" description="Chorismate-utilising enzyme C-terminal" evidence="12">
    <location>
        <begin position="546"/>
        <end position="855"/>
    </location>
</feature>
<evidence type="ECO:0000256" key="8">
    <source>
        <dbReference type="ARBA" id="ARBA00031329"/>
    </source>
</evidence>
<dbReference type="Gene3D" id="3.40.50.880">
    <property type="match status" value="1"/>
</dbReference>
<reference evidence="14 15" key="1">
    <citation type="submission" date="2017-06" db="EMBL/GenBank/DDBJ databases">
        <title>Ant-infecting Ophiocordyceps genomes reveal a high diversity of potential behavioral manipulation genes and a possible major role for enterotoxins.</title>
        <authorList>
            <person name="De Bekker C."/>
            <person name="Evans H.C."/>
            <person name="Brachmann A."/>
            <person name="Hughes D.P."/>
        </authorList>
    </citation>
    <scope>NUCLEOTIDE SEQUENCE [LARGE SCALE GENOMIC DNA]</scope>
    <source>
        <strain evidence="14 15">1348a</strain>
    </source>
</reference>
<keyword evidence="6" id="KW-0289">Folate biosynthesis</keyword>
<dbReference type="GO" id="GO:0008153">
    <property type="term" value="P:4-aminobenzoate biosynthetic process"/>
    <property type="evidence" value="ECO:0007669"/>
    <property type="project" value="TreeGrafter"/>
</dbReference>
<dbReference type="GO" id="GO:0046656">
    <property type="term" value="P:folic acid biosynthetic process"/>
    <property type="evidence" value="ECO:0007669"/>
    <property type="project" value="UniProtKB-KW"/>
</dbReference>
<keyword evidence="7" id="KW-0315">Glutamine amidotransferase</keyword>
<evidence type="ECO:0000259" key="13">
    <source>
        <dbReference type="Pfam" id="PF04715"/>
    </source>
</evidence>
<feature type="region of interest" description="Disordered" evidence="10">
    <location>
        <begin position="577"/>
        <end position="605"/>
    </location>
</feature>
<dbReference type="SUPFAM" id="SSF56322">
    <property type="entry name" value="ADC synthase"/>
    <property type="match status" value="1"/>
</dbReference>
<dbReference type="Pfam" id="PF00117">
    <property type="entry name" value="GATase"/>
    <property type="match status" value="1"/>
</dbReference>
<sequence length="867" mass="95550">MRHRADEIGERRILFLDGYDSFTNNIVSLLKEALGSHVVVHVVRMDLWTLSGEGDGHGERRWTQQQFVERLRHFDAVVCGPGPGSPLHEADVGVFRLLWALPRDQAVPVLGICLGFQSLVAHLGGRIRRLPRGGLHGMVRDIDHVRHAPADVFDGVAAFRATLYHSLCADVGQDAIADQLWPASRWERPACAPDLKPLAWAVEPSHAPCQPAQRILMAARHASKPLWGIQYHPESVCTEPAAHRVLSNWFRHALKWNEAMRPKVDRSVYYPDTLSPRAPPMPPLAQLPACPWWQDMQSGLARSALAPRYLARQFKAPAGLDTAEVAEALGLGQADAIVLDSSSTVTGDPLARSSIIALRVDEALRFEYRVGDNYLGLRKPATSLSKPQCQKIRLLDAHHGPSSPWHVLSEFWRCRRVPEVPAQSPTFKGGFMGFVTYEMGLSTLSPGLVPADRGHRRPDICMVWVSKSIVIDHQAGLVHVQMLSTTCADDAWMDETVKTLQSSHAWKHPGCSHRDLTPPSTHSSQELLDHVQNDATTLDFCLPKPRDYEQNVRLCQNAIGDGESYELCFTAQTTMTRPPPQDLHHHPSSPRLARHHTKNPHGAMSRHATPWHIFRTLRSRQPAPFGSFVRLGGATIISSSPERFLTSNSQGLCSMRPMKGTVRKSEAVSTLAEAEKILHVPKEEAENLMIVDLVRHDLHGICGAGSVTVPDLLRVEEYASVFQMITAVNGQLPAHKLHQGTDACLGQLPFGGIDILAAALPPGSMTGAPKKRSCEILHALEPSERSIYSGVVGYLDVCGQADWSVTIRTMFRWDDETAPPQEGETQPREVWRIGAGGAVTALSTPEGEREEMLTKLCGPLGVLADVA</sequence>
<evidence type="ECO:0000256" key="2">
    <source>
        <dbReference type="ARBA" id="ARBA00005009"/>
    </source>
</evidence>
<dbReference type="Pfam" id="PF04715">
    <property type="entry name" value="Anth_synt_I_N"/>
    <property type="match status" value="1"/>
</dbReference>
<comment type="similarity">
    <text evidence="3">In the C-terminal section; belongs to the anthranilate synthase component I family.</text>
</comment>
<dbReference type="InterPro" id="IPR017926">
    <property type="entry name" value="GATASE"/>
</dbReference>
<dbReference type="GO" id="GO:0046654">
    <property type="term" value="P:tetrahydrofolate biosynthetic process"/>
    <property type="evidence" value="ECO:0007669"/>
    <property type="project" value="UniProtKB-UniPathway"/>
</dbReference>
<dbReference type="PANTHER" id="PTHR11236">
    <property type="entry name" value="AMINOBENZOATE/ANTHRANILATE SYNTHASE"/>
    <property type="match status" value="1"/>
</dbReference>
<dbReference type="InterPro" id="IPR006221">
    <property type="entry name" value="TrpG/PapA_dom"/>
</dbReference>
<dbReference type="PRINTS" id="PR00095">
    <property type="entry name" value="ANTSNTHASEI"/>
</dbReference>
<accession>A0A2C5Z3U7</accession>
<evidence type="ECO:0000313" key="15">
    <source>
        <dbReference type="Proteomes" id="UP000224854"/>
    </source>
</evidence>
<dbReference type="Pfam" id="PF00425">
    <property type="entry name" value="Chorismate_bind"/>
    <property type="match status" value="1"/>
</dbReference>
<dbReference type="GO" id="GO:0005737">
    <property type="term" value="C:cytoplasm"/>
    <property type="evidence" value="ECO:0007669"/>
    <property type="project" value="TreeGrafter"/>
</dbReference>
<dbReference type="Gene3D" id="3.60.120.10">
    <property type="entry name" value="Anthranilate synthase"/>
    <property type="match status" value="1"/>
</dbReference>
<dbReference type="InterPro" id="IPR019999">
    <property type="entry name" value="Anth_synth_I-like"/>
</dbReference>
<feature type="domain" description="Glutamine amidotransferase" evidence="11">
    <location>
        <begin position="15"/>
        <end position="251"/>
    </location>
</feature>
<evidence type="ECO:0000256" key="3">
    <source>
        <dbReference type="ARBA" id="ARBA00005970"/>
    </source>
</evidence>
<evidence type="ECO:0000313" key="14">
    <source>
        <dbReference type="EMBL" id="PHH74470.1"/>
    </source>
</evidence>
<dbReference type="CDD" id="cd01743">
    <property type="entry name" value="GATase1_Anthranilate_Synthase"/>
    <property type="match status" value="1"/>
</dbReference>
<dbReference type="PROSITE" id="PS51273">
    <property type="entry name" value="GATASE_TYPE_1"/>
    <property type="match status" value="1"/>
</dbReference>
<proteinExistence type="inferred from homology"/>
<comment type="caution">
    <text evidence="14">The sequence shown here is derived from an EMBL/GenBank/DDBJ whole genome shotgun (WGS) entry which is preliminary data.</text>
</comment>
<name>A0A2C5Z3U7_9HYPO</name>
<dbReference type="SUPFAM" id="SSF52317">
    <property type="entry name" value="Class I glutamine amidotransferase-like"/>
    <property type="match status" value="1"/>
</dbReference>
<evidence type="ECO:0000259" key="12">
    <source>
        <dbReference type="Pfam" id="PF00425"/>
    </source>
</evidence>
<organism evidence="14 15">
    <name type="scientific">Ophiocordyceps australis</name>
    <dbReference type="NCBI Taxonomy" id="1399860"/>
    <lineage>
        <taxon>Eukaryota</taxon>
        <taxon>Fungi</taxon>
        <taxon>Dikarya</taxon>
        <taxon>Ascomycota</taxon>
        <taxon>Pezizomycotina</taxon>
        <taxon>Sordariomycetes</taxon>
        <taxon>Hypocreomycetidae</taxon>
        <taxon>Hypocreales</taxon>
        <taxon>Ophiocordycipitaceae</taxon>
        <taxon>Ophiocordyceps</taxon>
    </lineage>
</organism>
<evidence type="ECO:0000256" key="4">
    <source>
        <dbReference type="ARBA" id="ARBA00013139"/>
    </source>
</evidence>
<gene>
    <name evidence="14" type="ORF">CDD82_4916</name>
</gene>
<evidence type="ECO:0000256" key="7">
    <source>
        <dbReference type="ARBA" id="ARBA00022962"/>
    </source>
</evidence>
<dbReference type="AlphaFoldDB" id="A0A2C5Z3U7"/>
<dbReference type="GO" id="GO:0046820">
    <property type="term" value="F:4-amino-4-deoxychorismate synthase activity"/>
    <property type="evidence" value="ECO:0007669"/>
    <property type="project" value="UniProtKB-EC"/>
</dbReference>
<evidence type="ECO:0000256" key="9">
    <source>
        <dbReference type="ARBA" id="ARBA00031904"/>
    </source>
</evidence>
<comment type="pathway">
    <text evidence="2">Cofactor biosynthesis; tetrahydrofolate biosynthesis; 4-aminobenzoate from chorismate: step 1/2.</text>
</comment>
<dbReference type="InterPro" id="IPR010117">
    <property type="entry name" value="PabB_fungal"/>
</dbReference>
<dbReference type="Proteomes" id="UP000224854">
    <property type="component" value="Unassembled WGS sequence"/>
</dbReference>